<name>A0A1S8AZP3_9EURY</name>
<proteinExistence type="predicted"/>
<dbReference type="Proteomes" id="UP000189370">
    <property type="component" value="Unassembled WGS sequence"/>
</dbReference>
<keyword evidence="2" id="KW-1185">Reference proteome</keyword>
<reference evidence="2" key="1">
    <citation type="submission" date="2016-04" db="EMBL/GenBank/DDBJ databases">
        <authorList>
            <person name="Chen S.-C."/>
            <person name="Lai M.-C."/>
        </authorList>
    </citation>
    <scope>NUCLEOTIDE SEQUENCE [LARGE SCALE GENOMIC DNA]</scope>
    <source>
        <strain evidence="2">AB14</strain>
    </source>
</reference>
<evidence type="ECO:0000313" key="1">
    <source>
        <dbReference type="EMBL" id="OLZ42011.1"/>
    </source>
</evidence>
<comment type="caution">
    <text evidence="1">The sequence shown here is derived from an EMBL/GenBank/DDBJ whole genome shotgun (WGS) entry which is preliminary data.</text>
</comment>
<organism evidence="1 2">
    <name type="scientific">Natrinema saccharevitans</name>
    <dbReference type="NCBI Taxonomy" id="301967"/>
    <lineage>
        <taxon>Archaea</taxon>
        <taxon>Methanobacteriati</taxon>
        <taxon>Methanobacteriota</taxon>
        <taxon>Stenosarchaea group</taxon>
        <taxon>Halobacteria</taxon>
        <taxon>Halobacteriales</taxon>
        <taxon>Natrialbaceae</taxon>
        <taxon>Natrinema</taxon>
    </lineage>
</organism>
<protein>
    <submittedName>
        <fullName evidence="1">Uncharacterized protein</fullName>
    </submittedName>
</protein>
<dbReference type="AlphaFoldDB" id="A0A1S8AZP3"/>
<accession>A0A1S8AZP3</accession>
<sequence>MLMALGEHVIYKHLHLTIFIRRFNDLRFIRILCSPSLFSLFSPLTVIFPCSLFHLYLFVCLLGQFCGNVCHFL</sequence>
<evidence type="ECO:0000313" key="2">
    <source>
        <dbReference type="Proteomes" id="UP000189370"/>
    </source>
</evidence>
<gene>
    <name evidence="1" type="ORF">A6E15_13935</name>
</gene>
<dbReference type="EMBL" id="LWLN01000001">
    <property type="protein sequence ID" value="OLZ42011.1"/>
    <property type="molecule type" value="Genomic_DNA"/>
</dbReference>